<dbReference type="RefSeq" id="WP_284196068.1">
    <property type="nucleotide sequence ID" value="NZ_BSOG01000002.1"/>
</dbReference>
<dbReference type="InterPro" id="IPR016181">
    <property type="entry name" value="Acyl_CoA_acyltransferase"/>
</dbReference>
<accession>A0ABQ5YJ14</accession>
<protein>
    <submittedName>
        <fullName evidence="4">N-acetyltransferase</fullName>
    </submittedName>
</protein>
<dbReference type="Gene3D" id="3.40.630.30">
    <property type="match status" value="1"/>
</dbReference>
<dbReference type="InterPro" id="IPR000182">
    <property type="entry name" value="GNAT_dom"/>
</dbReference>
<keyword evidence="1" id="KW-0808">Transferase</keyword>
<dbReference type="PROSITE" id="PS51186">
    <property type="entry name" value="GNAT"/>
    <property type="match status" value="1"/>
</dbReference>
<evidence type="ECO:0000256" key="1">
    <source>
        <dbReference type="ARBA" id="ARBA00022679"/>
    </source>
</evidence>
<keyword evidence="5" id="KW-1185">Reference proteome</keyword>
<sequence>MKLRQLKAGDDLAEATRLFDAYRQFYQQPSDQSAARTWLTMRLQSEQSVVFLAELDGKAVGFMQLYPTFCSVALAPIWVLYDLYTAAEARGHGVATAMLEEARRLGRASGAAYLQLSTAHDNTVAQRVYEAHGWQYDQVFRTYTLALD</sequence>
<proteinExistence type="predicted"/>
<dbReference type="PANTHER" id="PTHR43877:SF2">
    <property type="entry name" value="AMINOALKYLPHOSPHONATE N-ACETYLTRANSFERASE-RELATED"/>
    <property type="match status" value="1"/>
</dbReference>
<dbReference type="SUPFAM" id="SSF55729">
    <property type="entry name" value="Acyl-CoA N-acyltransferases (Nat)"/>
    <property type="match status" value="1"/>
</dbReference>
<dbReference type="Proteomes" id="UP001156706">
    <property type="component" value="Unassembled WGS sequence"/>
</dbReference>
<gene>
    <name evidence="4" type="ORF">GCM10007907_17340</name>
</gene>
<evidence type="ECO:0000259" key="3">
    <source>
        <dbReference type="PROSITE" id="PS51186"/>
    </source>
</evidence>
<organism evidence="4 5">
    <name type="scientific">Chitinimonas prasina</name>
    <dbReference type="NCBI Taxonomy" id="1434937"/>
    <lineage>
        <taxon>Bacteria</taxon>
        <taxon>Pseudomonadati</taxon>
        <taxon>Pseudomonadota</taxon>
        <taxon>Betaproteobacteria</taxon>
        <taxon>Neisseriales</taxon>
        <taxon>Chitinibacteraceae</taxon>
        <taxon>Chitinimonas</taxon>
    </lineage>
</organism>
<evidence type="ECO:0000313" key="5">
    <source>
        <dbReference type="Proteomes" id="UP001156706"/>
    </source>
</evidence>
<evidence type="ECO:0000313" key="4">
    <source>
        <dbReference type="EMBL" id="GLR12944.1"/>
    </source>
</evidence>
<keyword evidence="2" id="KW-0012">Acyltransferase</keyword>
<comment type="caution">
    <text evidence="4">The sequence shown here is derived from an EMBL/GenBank/DDBJ whole genome shotgun (WGS) entry which is preliminary data.</text>
</comment>
<dbReference type="EMBL" id="BSOG01000002">
    <property type="protein sequence ID" value="GLR12944.1"/>
    <property type="molecule type" value="Genomic_DNA"/>
</dbReference>
<evidence type="ECO:0000256" key="2">
    <source>
        <dbReference type="ARBA" id="ARBA00023315"/>
    </source>
</evidence>
<reference evidence="5" key="1">
    <citation type="journal article" date="2019" name="Int. J. Syst. Evol. Microbiol.">
        <title>The Global Catalogue of Microorganisms (GCM) 10K type strain sequencing project: providing services to taxonomists for standard genome sequencing and annotation.</title>
        <authorList>
            <consortium name="The Broad Institute Genomics Platform"/>
            <consortium name="The Broad Institute Genome Sequencing Center for Infectious Disease"/>
            <person name="Wu L."/>
            <person name="Ma J."/>
        </authorList>
    </citation>
    <scope>NUCLEOTIDE SEQUENCE [LARGE SCALE GENOMIC DNA]</scope>
    <source>
        <strain evidence="5">NBRC 110044</strain>
    </source>
</reference>
<dbReference type="Pfam" id="PF00583">
    <property type="entry name" value="Acetyltransf_1"/>
    <property type="match status" value="1"/>
</dbReference>
<dbReference type="InterPro" id="IPR050832">
    <property type="entry name" value="Bact_Acetyltransf"/>
</dbReference>
<name>A0ABQ5YJ14_9NEIS</name>
<dbReference type="CDD" id="cd04301">
    <property type="entry name" value="NAT_SF"/>
    <property type="match status" value="1"/>
</dbReference>
<dbReference type="PANTHER" id="PTHR43877">
    <property type="entry name" value="AMINOALKYLPHOSPHONATE N-ACETYLTRANSFERASE-RELATED-RELATED"/>
    <property type="match status" value="1"/>
</dbReference>
<feature type="domain" description="N-acetyltransferase" evidence="3">
    <location>
        <begin position="1"/>
        <end position="148"/>
    </location>
</feature>